<dbReference type="EMBL" id="BAAANS010000013">
    <property type="protein sequence ID" value="GAA2096081.1"/>
    <property type="molecule type" value="Genomic_DNA"/>
</dbReference>
<evidence type="ECO:0008006" key="3">
    <source>
        <dbReference type="Google" id="ProtNLM"/>
    </source>
</evidence>
<dbReference type="Proteomes" id="UP001500897">
    <property type="component" value="Unassembled WGS sequence"/>
</dbReference>
<evidence type="ECO:0000313" key="1">
    <source>
        <dbReference type="EMBL" id="GAA2096081.1"/>
    </source>
</evidence>
<gene>
    <name evidence="1" type="ORF">GCM10009759_24950</name>
</gene>
<dbReference type="RefSeq" id="WP_344552048.1">
    <property type="nucleotide sequence ID" value="NZ_BAAANS010000013.1"/>
</dbReference>
<accession>A0ABN2WNG1</accession>
<sequence>MPPPEHAWDISPEYAILTIDARNFSKVPESLQPALKEAMTTALQAAFTNSGLADEWADPSFKRDNGDGFTMAFAPLRSWRLVDPMPRRLDQALEDYQVEKEPGVPDLAIRMALHIGPFPPSHLSDAINDVSRFIDSATAKTALEGAVANGGHTALVLSDEMFRRVIGAGRSPLTEERHFLRIPATDVPGRDFSKPSWVYAPRVPPEKLASRFGSPRPSAPNTSLGNRRNSLAAELLQSAGSSGRLNVHTVADQITSVHAVQINQAGLVTGLPPEAIQQ</sequence>
<organism evidence="1 2">
    <name type="scientific">Kitasatospora saccharophila</name>
    <dbReference type="NCBI Taxonomy" id="407973"/>
    <lineage>
        <taxon>Bacteria</taxon>
        <taxon>Bacillati</taxon>
        <taxon>Actinomycetota</taxon>
        <taxon>Actinomycetes</taxon>
        <taxon>Kitasatosporales</taxon>
        <taxon>Streptomycetaceae</taxon>
        <taxon>Kitasatospora</taxon>
    </lineage>
</organism>
<keyword evidence="2" id="KW-1185">Reference proteome</keyword>
<proteinExistence type="predicted"/>
<evidence type="ECO:0000313" key="2">
    <source>
        <dbReference type="Proteomes" id="UP001500897"/>
    </source>
</evidence>
<protein>
    <recommendedName>
        <fullName evidence="3">Guanylate cyclase domain-containing protein</fullName>
    </recommendedName>
</protein>
<name>A0ABN2WNG1_9ACTN</name>
<reference evidence="1 2" key="1">
    <citation type="journal article" date="2019" name="Int. J. Syst. Evol. Microbiol.">
        <title>The Global Catalogue of Microorganisms (GCM) 10K type strain sequencing project: providing services to taxonomists for standard genome sequencing and annotation.</title>
        <authorList>
            <consortium name="The Broad Institute Genomics Platform"/>
            <consortium name="The Broad Institute Genome Sequencing Center for Infectious Disease"/>
            <person name="Wu L."/>
            <person name="Ma J."/>
        </authorList>
    </citation>
    <scope>NUCLEOTIDE SEQUENCE [LARGE SCALE GENOMIC DNA]</scope>
    <source>
        <strain evidence="1 2">JCM 14559</strain>
    </source>
</reference>
<comment type="caution">
    <text evidence="1">The sequence shown here is derived from an EMBL/GenBank/DDBJ whole genome shotgun (WGS) entry which is preliminary data.</text>
</comment>